<dbReference type="InterPro" id="IPR003784">
    <property type="entry name" value="BioY"/>
</dbReference>
<evidence type="ECO:0000256" key="7">
    <source>
        <dbReference type="ARBA" id="ARBA00023136"/>
    </source>
</evidence>
<feature type="transmembrane region" description="Helical" evidence="9">
    <location>
        <begin position="59"/>
        <end position="79"/>
    </location>
</feature>
<evidence type="ECO:0000256" key="2">
    <source>
        <dbReference type="ARBA" id="ARBA00010692"/>
    </source>
</evidence>
<dbReference type="Pfam" id="PF02632">
    <property type="entry name" value="BioY"/>
    <property type="match status" value="1"/>
</dbReference>
<comment type="subcellular location">
    <subcellularLocation>
        <location evidence="1 8">Cell membrane</location>
        <topology evidence="1 8">Multi-pass membrane protein</topology>
    </subcellularLocation>
</comment>
<evidence type="ECO:0000313" key="11">
    <source>
        <dbReference type="Proteomes" id="UP000050816"/>
    </source>
</evidence>
<name>A0A0R1U9U9_9LACO</name>
<protein>
    <recommendedName>
        <fullName evidence="8">Biotin transporter</fullName>
    </recommendedName>
</protein>
<feature type="transmembrane region" description="Helical" evidence="9">
    <location>
        <begin position="120"/>
        <end position="145"/>
    </location>
</feature>
<keyword evidence="7 8" id="KW-0472">Membrane</keyword>
<accession>A0A0R1U9U9</accession>
<sequence>MMQSMAIKELTRTALMLAVIIVLGLFPGLPVGFLPVPIVLQNFGIMLAGEVLGAKQGTLAAGLFLVLVALGFPFLSGGHGGMASLFGPTGGALLAWAVAPLAIGLTLQHAWFTATWWREWLVVLVFGVGLINLAEVVWLATFFHFGFGQALVAELVFLPGDVLKAILSVTVARRLRKIWAVR</sequence>
<keyword evidence="3 8" id="KW-0813">Transport</keyword>
<keyword evidence="5 9" id="KW-0812">Transmembrane</keyword>
<dbReference type="RefSeq" id="WP_056955476.1">
    <property type="nucleotide sequence ID" value="NZ_AZFK01000084.1"/>
</dbReference>
<feature type="transmembrane region" description="Helical" evidence="9">
    <location>
        <begin position="12"/>
        <end position="29"/>
    </location>
</feature>
<dbReference type="PIRSF" id="PIRSF016661">
    <property type="entry name" value="BioY"/>
    <property type="match status" value="1"/>
</dbReference>
<evidence type="ECO:0000256" key="5">
    <source>
        <dbReference type="ARBA" id="ARBA00022692"/>
    </source>
</evidence>
<dbReference type="EMBL" id="AZFK01000084">
    <property type="protein sequence ID" value="KRL87939.1"/>
    <property type="molecule type" value="Genomic_DNA"/>
</dbReference>
<dbReference type="Proteomes" id="UP000050816">
    <property type="component" value="Unassembled WGS sequence"/>
</dbReference>
<evidence type="ECO:0000256" key="8">
    <source>
        <dbReference type="PIRNR" id="PIRNR016661"/>
    </source>
</evidence>
<evidence type="ECO:0000256" key="4">
    <source>
        <dbReference type="ARBA" id="ARBA00022475"/>
    </source>
</evidence>
<evidence type="ECO:0000256" key="1">
    <source>
        <dbReference type="ARBA" id="ARBA00004651"/>
    </source>
</evidence>
<organism evidence="10 11">
    <name type="scientific">Limosilactobacillus ingluviei DSM 15946</name>
    <dbReference type="NCBI Taxonomy" id="1423760"/>
    <lineage>
        <taxon>Bacteria</taxon>
        <taxon>Bacillati</taxon>
        <taxon>Bacillota</taxon>
        <taxon>Bacilli</taxon>
        <taxon>Lactobacillales</taxon>
        <taxon>Lactobacillaceae</taxon>
        <taxon>Limosilactobacillus</taxon>
    </lineage>
</organism>
<keyword evidence="6 9" id="KW-1133">Transmembrane helix</keyword>
<dbReference type="GO" id="GO:0005886">
    <property type="term" value="C:plasma membrane"/>
    <property type="evidence" value="ECO:0007669"/>
    <property type="project" value="UniProtKB-SubCell"/>
</dbReference>
<feature type="transmembrane region" description="Helical" evidence="9">
    <location>
        <begin position="151"/>
        <end position="172"/>
    </location>
</feature>
<dbReference type="GO" id="GO:0015225">
    <property type="term" value="F:biotin transmembrane transporter activity"/>
    <property type="evidence" value="ECO:0007669"/>
    <property type="project" value="UniProtKB-UniRule"/>
</dbReference>
<gene>
    <name evidence="10" type="ORF">FC43_GL000605</name>
</gene>
<dbReference type="PANTHER" id="PTHR34295:SF4">
    <property type="entry name" value="BIOTIN TRANSPORTER BIOY-RELATED"/>
    <property type="match status" value="1"/>
</dbReference>
<evidence type="ECO:0000256" key="9">
    <source>
        <dbReference type="SAM" id="Phobius"/>
    </source>
</evidence>
<evidence type="ECO:0000256" key="3">
    <source>
        <dbReference type="ARBA" id="ARBA00022448"/>
    </source>
</evidence>
<evidence type="ECO:0000256" key="6">
    <source>
        <dbReference type="ARBA" id="ARBA00022989"/>
    </source>
</evidence>
<comment type="similarity">
    <text evidence="2 8">Belongs to the BioY family.</text>
</comment>
<dbReference type="PATRIC" id="fig|1423760.3.peg.629"/>
<dbReference type="Gene3D" id="1.10.1760.20">
    <property type="match status" value="1"/>
</dbReference>
<dbReference type="PANTHER" id="PTHR34295">
    <property type="entry name" value="BIOTIN TRANSPORTER BIOY"/>
    <property type="match status" value="1"/>
</dbReference>
<proteinExistence type="inferred from homology"/>
<dbReference type="AlphaFoldDB" id="A0A0R1U9U9"/>
<comment type="caution">
    <text evidence="10">The sequence shown here is derived from an EMBL/GenBank/DDBJ whole genome shotgun (WGS) entry which is preliminary data.</text>
</comment>
<feature type="transmembrane region" description="Helical" evidence="9">
    <location>
        <begin position="85"/>
        <end position="108"/>
    </location>
</feature>
<reference evidence="10 11" key="1">
    <citation type="journal article" date="2015" name="Genome Announc.">
        <title>Expanding the biotechnology potential of lactobacilli through comparative genomics of 213 strains and associated genera.</title>
        <authorList>
            <person name="Sun Z."/>
            <person name="Harris H.M."/>
            <person name="McCann A."/>
            <person name="Guo C."/>
            <person name="Argimon S."/>
            <person name="Zhang W."/>
            <person name="Yang X."/>
            <person name="Jeffery I.B."/>
            <person name="Cooney J.C."/>
            <person name="Kagawa T.F."/>
            <person name="Liu W."/>
            <person name="Song Y."/>
            <person name="Salvetti E."/>
            <person name="Wrobel A."/>
            <person name="Rasinkangas P."/>
            <person name="Parkhill J."/>
            <person name="Rea M.C."/>
            <person name="O'Sullivan O."/>
            <person name="Ritari J."/>
            <person name="Douillard F.P."/>
            <person name="Paul Ross R."/>
            <person name="Yang R."/>
            <person name="Briner A.E."/>
            <person name="Felis G.E."/>
            <person name="de Vos W.M."/>
            <person name="Barrangou R."/>
            <person name="Klaenhammer T.R."/>
            <person name="Caufield P.W."/>
            <person name="Cui Y."/>
            <person name="Zhang H."/>
            <person name="O'Toole P.W."/>
        </authorList>
    </citation>
    <scope>NUCLEOTIDE SEQUENCE [LARGE SCALE GENOMIC DNA]</scope>
    <source>
        <strain evidence="10 11">DSM 15946</strain>
    </source>
</reference>
<keyword evidence="4 8" id="KW-1003">Cell membrane</keyword>
<evidence type="ECO:0000313" key="10">
    <source>
        <dbReference type="EMBL" id="KRL87939.1"/>
    </source>
</evidence>